<dbReference type="EMBL" id="JAFHKJ010000119">
    <property type="protein sequence ID" value="MBN2978777.1"/>
    <property type="molecule type" value="Genomic_DNA"/>
</dbReference>
<dbReference type="Proteomes" id="UP001154860">
    <property type="component" value="Unassembled WGS sequence"/>
</dbReference>
<evidence type="ECO:0000313" key="2">
    <source>
        <dbReference type="Proteomes" id="UP001154860"/>
    </source>
</evidence>
<reference evidence="1 2" key="1">
    <citation type="journal article" date="2021" name="Int. J. Syst. Evol. Microbiol.">
        <title>Pseudomonas lactucae sp. nov., a pathogen causing bacterial rot of lettuce in Japan.</title>
        <authorList>
            <person name="Sawada H."/>
            <person name="Fujikawa T."/>
            <person name="Satou M."/>
        </authorList>
    </citation>
    <scope>NUCLEOTIDE SEQUENCE [LARGE SCALE GENOMIC DNA]</scope>
    <source>
        <strain evidence="1 2">MAFF 301381</strain>
    </source>
</reference>
<reference evidence="1 2" key="2">
    <citation type="journal article" date="2023" name="Plant Pathol.">
        <title>Dismantling and reorganizing Pseudomonas marginalis sensu#lato.</title>
        <authorList>
            <person name="Sawada H."/>
            <person name="Fujikawa T."/>
            <person name="Satou M."/>
        </authorList>
    </citation>
    <scope>NUCLEOTIDE SEQUENCE [LARGE SCALE GENOMIC DNA]</scope>
    <source>
        <strain evidence="1 2">MAFF 301381</strain>
    </source>
</reference>
<sequence length="63" mass="7044">MTNSLADGFQCADHSHGEALTVSPNRQIDAGKSAQLSTNGQWQKEFCNIFSVWEYRKHCGLKT</sequence>
<accession>A0A9X0YFA0</accession>
<proteinExistence type="predicted"/>
<protein>
    <submittedName>
        <fullName evidence="1">Uncharacterized protein</fullName>
    </submittedName>
</protein>
<comment type="caution">
    <text evidence="1">The sequence shown here is derived from an EMBL/GenBank/DDBJ whole genome shotgun (WGS) entry which is preliminary data.</text>
</comment>
<name>A0A9X0YFA0_9PSED</name>
<dbReference type="AlphaFoldDB" id="A0A9X0YFA0"/>
<gene>
    <name evidence="1" type="ORF">JWR99_23675</name>
</gene>
<keyword evidence="2" id="KW-1185">Reference proteome</keyword>
<dbReference type="RefSeq" id="WP_205490514.1">
    <property type="nucleotide sequence ID" value="NZ_JAFHKI010000082.1"/>
</dbReference>
<evidence type="ECO:0000313" key="1">
    <source>
        <dbReference type="EMBL" id="MBN2978777.1"/>
    </source>
</evidence>
<organism evidence="1 2">
    <name type="scientific">Pseudomonas lactucae</name>
    <dbReference type="NCBI Taxonomy" id="2813360"/>
    <lineage>
        <taxon>Bacteria</taxon>
        <taxon>Pseudomonadati</taxon>
        <taxon>Pseudomonadota</taxon>
        <taxon>Gammaproteobacteria</taxon>
        <taxon>Pseudomonadales</taxon>
        <taxon>Pseudomonadaceae</taxon>
        <taxon>Pseudomonas</taxon>
    </lineage>
</organism>